<dbReference type="Proteomes" id="UP000005835">
    <property type="component" value="Unassembled WGS sequence"/>
</dbReference>
<sequence length="281" mass="31338">MERIEPSNSVKMPAMNFGVYWITDPTECEAAVLSAWRGIDTAASYLNERAVGRAVARSGIPCSELFISTKLWVQDTSEAGAERAIRRSLELLRTDTIDLYLIHQPYGDIYGAWRTMERFYEAGDLRAIGVSNFQPDRITDFALHQRIRPTVNQIEVNPFCQQREADAVNRVLGVMPSAWAPFAEGRDGLLENPVLREIAADRGATVAQVALAWLAERGIISISKTVSPARMAENLAASNVKLTPEDMAKIATLDTGTSRFFSHRDPKIVEWLCTRRLPSEP</sequence>
<reference evidence="8 9" key="1">
    <citation type="submission" date="2012-05" db="EMBL/GenBank/DDBJ databases">
        <title>The Genome Sequence of Sutterella wadsworthensis 2_1_59BFAA.</title>
        <authorList>
            <consortium name="The Broad Institute Genome Sequencing Platform"/>
            <person name="Earl A."/>
            <person name="Ward D."/>
            <person name="Feldgarden M."/>
            <person name="Gevers D."/>
            <person name="Daigneault M."/>
            <person name="Strauss J."/>
            <person name="Allen-Vercoe E."/>
            <person name="Walker B."/>
            <person name="Young S.K."/>
            <person name="Zeng Q."/>
            <person name="Gargeya S."/>
            <person name="Fitzgerald M."/>
            <person name="Haas B."/>
            <person name="Abouelleil A."/>
            <person name="Alvarado L."/>
            <person name="Arachchi H.M."/>
            <person name="Berlin A.M."/>
            <person name="Chapman S.B."/>
            <person name="Goldberg J."/>
            <person name="Griggs A."/>
            <person name="Gujja S."/>
            <person name="Hansen M."/>
            <person name="Howarth C."/>
            <person name="Imamovic A."/>
            <person name="Larimer J."/>
            <person name="McCowen C."/>
            <person name="Montmayeur A."/>
            <person name="Murphy C."/>
            <person name="Neiman D."/>
            <person name="Pearson M."/>
            <person name="Priest M."/>
            <person name="Roberts A."/>
            <person name="Saif S."/>
            <person name="Shea T."/>
            <person name="Sisk P."/>
            <person name="Sykes S."/>
            <person name="Wortman J."/>
            <person name="Nusbaum C."/>
            <person name="Birren B."/>
        </authorList>
    </citation>
    <scope>NUCLEOTIDE SEQUENCE [LARGE SCALE GENOMIC DNA]</scope>
    <source>
        <strain evidence="8 9">2_1_59BFAA</strain>
    </source>
</reference>
<keyword evidence="2" id="KW-0521">NADP</keyword>
<accession>K1JI83</accession>
<evidence type="ECO:0000256" key="1">
    <source>
        <dbReference type="ARBA" id="ARBA00007905"/>
    </source>
</evidence>
<dbReference type="STRING" id="742823.HMPREF9465_01070"/>
<name>K1JI83_9BURK</name>
<keyword evidence="3" id="KW-0560">Oxidoreductase</keyword>
<gene>
    <name evidence="8" type="ORF">HMPREF9465_01070</name>
</gene>
<dbReference type="PRINTS" id="PR00069">
    <property type="entry name" value="ALDKETRDTASE"/>
</dbReference>
<dbReference type="Pfam" id="PF00248">
    <property type="entry name" value="Aldo_ket_red"/>
    <property type="match status" value="1"/>
</dbReference>
<dbReference type="PATRIC" id="fig|742823.3.peg.1059"/>
<dbReference type="RefSeq" id="WP_005434856.1">
    <property type="nucleotide sequence ID" value="NZ_JH815515.1"/>
</dbReference>
<feature type="active site" description="Proton donor" evidence="4">
    <location>
        <position position="45"/>
    </location>
</feature>
<feature type="binding site" evidence="5">
    <location>
        <position position="103"/>
    </location>
    <ligand>
        <name>substrate</name>
    </ligand>
</feature>
<comment type="caution">
    <text evidence="8">The sequence shown here is derived from an EMBL/GenBank/DDBJ whole genome shotgun (WGS) entry which is preliminary data.</text>
</comment>
<evidence type="ECO:0000259" key="7">
    <source>
        <dbReference type="Pfam" id="PF00248"/>
    </source>
</evidence>
<evidence type="ECO:0000256" key="4">
    <source>
        <dbReference type="PIRSR" id="PIRSR000097-1"/>
    </source>
</evidence>
<dbReference type="AlphaFoldDB" id="K1JI83"/>
<dbReference type="InterPro" id="IPR023210">
    <property type="entry name" value="NADP_OxRdtase_dom"/>
</dbReference>
<dbReference type="SUPFAM" id="SSF51430">
    <property type="entry name" value="NAD(P)-linked oxidoreductase"/>
    <property type="match status" value="1"/>
</dbReference>
<evidence type="ECO:0000256" key="6">
    <source>
        <dbReference type="PIRSR" id="PIRSR000097-3"/>
    </source>
</evidence>
<dbReference type="OrthoDB" id="9804790at2"/>
<dbReference type="HOGENOM" id="CLU_023205_0_1_4"/>
<evidence type="ECO:0000313" key="8">
    <source>
        <dbReference type="EMBL" id="EKB31355.1"/>
    </source>
</evidence>
<evidence type="ECO:0000256" key="5">
    <source>
        <dbReference type="PIRSR" id="PIRSR000097-2"/>
    </source>
</evidence>
<dbReference type="InterPro" id="IPR036812">
    <property type="entry name" value="NAD(P)_OxRdtase_dom_sf"/>
</dbReference>
<dbReference type="PIRSF" id="PIRSF000097">
    <property type="entry name" value="AKR"/>
    <property type="match status" value="1"/>
</dbReference>
<dbReference type="InterPro" id="IPR020471">
    <property type="entry name" value="AKR"/>
</dbReference>
<protein>
    <recommendedName>
        <fullName evidence="7">NADP-dependent oxidoreductase domain-containing protein</fullName>
    </recommendedName>
</protein>
<dbReference type="PANTHER" id="PTHR43827:SF3">
    <property type="entry name" value="NADP-DEPENDENT OXIDOREDUCTASE DOMAIN-CONTAINING PROTEIN"/>
    <property type="match status" value="1"/>
</dbReference>
<dbReference type="Gene3D" id="3.20.20.100">
    <property type="entry name" value="NADP-dependent oxidoreductase domain"/>
    <property type="match status" value="1"/>
</dbReference>
<dbReference type="EMBL" id="ADMG01000028">
    <property type="protein sequence ID" value="EKB31355.1"/>
    <property type="molecule type" value="Genomic_DNA"/>
</dbReference>
<evidence type="ECO:0000256" key="3">
    <source>
        <dbReference type="ARBA" id="ARBA00023002"/>
    </source>
</evidence>
<comment type="similarity">
    <text evidence="1">Belongs to the aldo/keto reductase family.</text>
</comment>
<evidence type="ECO:0000256" key="2">
    <source>
        <dbReference type="ARBA" id="ARBA00022857"/>
    </source>
</evidence>
<evidence type="ECO:0000313" key="9">
    <source>
        <dbReference type="Proteomes" id="UP000005835"/>
    </source>
</evidence>
<dbReference type="PANTHER" id="PTHR43827">
    <property type="entry name" value="2,5-DIKETO-D-GLUCONIC ACID REDUCTASE"/>
    <property type="match status" value="1"/>
</dbReference>
<organism evidence="8 9">
    <name type="scientific">Sutterella wadsworthensis 2_1_59BFAA</name>
    <dbReference type="NCBI Taxonomy" id="742823"/>
    <lineage>
        <taxon>Bacteria</taxon>
        <taxon>Pseudomonadati</taxon>
        <taxon>Pseudomonadota</taxon>
        <taxon>Betaproteobacteria</taxon>
        <taxon>Burkholderiales</taxon>
        <taxon>Sutterellaceae</taxon>
        <taxon>Sutterella</taxon>
    </lineage>
</organism>
<dbReference type="eggNOG" id="COG0656">
    <property type="taxonomic scope" value="Bacteria"/>
</dbReference>
<keyword evidence="9" id="KW-1185">Reference proteome</keyword>
<feature type="domain" description="NADP-dependent oxidoreductase" evidence="7">
    <location>
        <begin position="36"/>
        <end position="253"/>
    </location>
</feature>
<feature type="site" description="Lowers pKa of active site Tyr" evidence="6">
    <location>
        <position position="70"/>
    </location>
</feature>
<proteinExistence type="inferred from homology"/>
<dbReference type="GO" id="GO:0016616">
    <property type="term" value="F:oxidoreductase activity, acting on the CH-OH group of donors, NAD or NADP as acceptor"/>
    <property type="evidence" value="ECO:0007669"/>
    <property type="project" value="UniProtKB-ARBA"/>
</dbReference>